<dbReference type="GO" id="GO:0000166">
    <property type="term" value="F:nucleotide binding"/>
    <property type="evidence" value="ECO:0007669"/>
    <property type="project" value="UniProtKB-UniRule"/>
</dbReference>
<keyword evidence="7 12" id="KW-0560">Oxidoreductase</keyword>
<reference evidence="19 20" key="1">
    <citation type="submission" date="2024-08" db="EMBL/GenBank/DDBJ databases">
        <title>Insights into the chromosomal genome structure of Flemingia macrophylla.</title>
        <authorList>
            <person name="Ding Y."/>
            <person name="Zhao Y."/>
            <person name="Bi W."/>
            <person name="Wu M."/>
            <person name="Zhao G."/>
            <person name="Gong Y."/>
            <person name="Li W."/>
            <person name="Zhang P."/>
        </authorList>
    </citation>
    <scope>NUCLEOTIDE SEQUENCE [LARGE SCALE GENOMIC DNA]</scope>
    <source>
        <strain evidence="19">DYQJB</strain>
        <tissue evidence="19">Leaf</tissue>
    </source>
</reference>
<comment type="pathway">
    <text evidence="12 17">Purine metabolism; XMP biosynthesis via de novo pathway; XMP from IMP: step 1/1.</text>
</comment>
<dbReference type="CDD" id="cd00381">
    <property type="entry name" value="IMPDH"/>
    <property type="match status" value="1"/>
</dbReference>
<accession>A0ABD1M5D0</accession>
<comment type="subcellular location">
    <subcellularLocation>
        <location evidence="12">Cytoplasm</location>
    </subcellularLocation>
</comment>
<evidence type="ECO:0000256" key="5">
    <source>
        <dbReference type="ARBA" id="ARBA00022755"/>
    </source>
</evidence>
<dbReference type="SMART" id="SM01240">
    <property type="entry name" value="IMPDH"/>
    <property type="match status" value="1"/>
</dbReference>
<evidence type="ECO:0000256" key="12">
    <source>
        <dbReference type="HAMAP-Rule" id="MF_03156"/>
    </source>
</evidence>
<evidence type="ECO:0000256" key="1">
    <source>
        <dbReference type="ARBA" id="ARBA00001958"/>
    </source>
</evidence>
<evidence type="ECO:0000256" key="3">
    <source>
        <dbReference type="ARBA" id="ARBA00022723"/>
    </source>
</evidence>
<evidence type="ECO:0000256" key="11">
    <source>
        <dbReference type="ARBA" id="ARBA00056556"/>
    </source>
</evidence>
<dbReference type="PIRSF" id="PIRSF000130">
    <property type="entry name" value="IMPDH"/>
    <property type="match status" value="1"/>
</dbReference>
<dbReference type="InterPro" id="IPR013785">
    <property type="entry name" value="Aldolase_TIM"/>
</dbReference>
<keyword evidence="6 12" id="KW-0630">Potassium</keyword>
<feature type="binding site" description="in other chain" evidence="12 15">
    <location>
        <position position="320"/>
    </location>
    <ligand>
        <name>K(+)</name>
        <dbReference type="ChEBI" id="CHEBI:29103"/>
        <note>ligand shared between two tetrameric partners</note>
    </ligand>
</feature>
<evidence type="ECO:0000256" key="9">
    <source>
        <dbReference type="ARBA" id="ARBA00023122"/>
    </source>
</evidence>
<evidence type="ECO:0000256" key="17">
    <source>
        <dbReference type="RuleBase" id="RU003928"/>
    </source>
</evidence>
<keyword evidence="20" id="KW-1185">Reference proteome</keyword>
<dbReference type="Proteomes" id="UP001603857">
    <property type="component" value="Unassembled WGS sequence"/>
</dbReference>
<dbReference type="Gene3D" id="3.20.20.70">
    <property type="entry name" value="Aldolase class I"/>
    <property type="match status" value="1"/>
</dbReference>
<protein>
    <recommendedName>
        <fullName evidence="12 17">Inosine-5'-monophosphate dehydrogenase</fullName>
        <shortName evidence="12">IMP dehydrogenase</shortName>
        <shortName evidence="12">IMPD</shortName>
        <shortName evidence="12">IMPDH</shortName>
        <ecNumber evidence="12 17">1.1.1.205</ecNumber>
    </recommendedName>
</protein>
<sequence length="501" mass="53074">MDFMPIEDGFPAEKLFTQGFSYTYDDVIFLPHYIDFPADAVNLSTRLTRRLPLALPLVASPMDTVSESAMAAAMASLGGIAILHSNLSAAAQASLLRSAKSRRVPILSDPPFAAPSAVIDHEDDFAASPFLLVTDTGTAAGKLLGYVAKRDWTNQSEKGLKLGAYMAPPPKAAAPWNADLDAIGKIMDGEKCGVVGLEREGEVVDFVAREDVERVRGYPKLAAAASVGADGEFMVGAAIGTREEDKERLEHLVKGGVNVVVLDSSQGNSIYQLDMVKYVKRAYPDLDVIGGNVVTMYQAENLIRAGVDGLRVGMGSGSICTTQEVCAVGRGQATAVYKVSSIAYRSGVPVIADGGISNSGHIVKALSLGASTVMMGSFLAGSLEAPGAYLYQNGQRVKKYRGMGSLEAMTKGSDARYLGDTAKLKIAQGVVGAVKDKGSVLNFIPYTLQAVRQGFQDIGASSLQSAHDLLRSRVIRLEVRTGAAQVEGGVHGLVSHEKKYY</sequence>
<evidence type="ECO:0000256" key="4">
    <source>
        <dbReference type="ARBA" id="ARBA00022749"/>
    </source>
</evidence>
<keyword evidence="5 12" id="KW-0658">Purine biosynthesis</keyword>
<dbReference type="PANTHER" id="PTHR11911">
    <property type="entry name" value="INOSINE-5-MONOPHOSPHATE DEHYDROGENASE RELATED"/>
    <property type="match status" value="1"/>
</dbReference>
<feature type="binding site" evidence="12">
    <location>
        <begin position="376"/>
        <end position="377"/>
    </location>
    <ligand>
        <name>IMP</name>
        <dbReference type="ChEBI" id="CHEBI:58053"/>
    </ligand>
</feature>
<evidence type="ECO:0000256" key="8">
    <source>
        <dbReference type="ARBA" id="ARBA00023027"/>
    </source>
</evidence>
<feature type="binding site" evidence="12">
    <location>
        <position position="428"/>
    </location>
    <ligand>
        <name>IMP</name>
        <dbReference type="ChEBI" id="CHEBI:58053"/>
    </ligand>
</feature>
<dbReference type="InterPro" id="IPR005990">
    <property type="entry name" value="IMP_DH"/>
</dbReference>
<dbReference type="Pfam" id="PF00478">
    <property type="entry name" value="IMPDH"/>
    <property type="match status" value="1"/>
</dbReference>
<evidence type="ECO:0000313" key="20">
    <source>
        <dbReference type="Proteomes" id="UP001603857"/>
    </source>
</evidence>
<dbReference type="NCBIfam" id="TIGR01302">
    <property type="entry name" value="IMP_dehydrog"/>
    <property type="match status" value="1"/>
</dbReference>
<dbReference type="GO" id="GO:0005737">
    <property type="term" value="C:cytoplasm"/>
    <property type="evidence" value="ECO:0007669"/>
    <property type="project" value="UniProtKB-SubCell"/>
</dbReference>
<feature type="binding site" description="in other chain" evidence="12 15">
    <location>
        <position position="315"/>
    </location>
    <ligand>
        <name>K(+)</name>
        <dbReference type="ChEBI" id="CHEBI:29103"/>
        <note>ligand shared between two tetrameric partners</note>
    </ligand>
</feature>
<feature type="binding site" evidence="12">
    <location>
        <begin position="353"/>
        <end position="355"/>
    </location>
    <ligand>
        <name>IMP</name>
        <dbReference type="ChEBI" id="CHEBI:58053"/>
    </ligand>
</feature>
<evidence type="ECO:0000256" key="6">
    <source>
        <dbReference type="ARBA" id="ARBA00022958"/>
    </source>
</evidence>
<gene>
    <name evidence="19" type="ORF">Fmac_018580</name>
</gene>
<organism evidence="19 20">
    <name type="scientific">Flemingia macrophylla</name>
    <dbReference type="NCBI Taxonomy" id="520843"/>
    <lineage>
        <taxon>Eukaryota</taxon>
        <taxon>Viridiplantae</taxon>
        <taxon>Streptophyta</taxon>
        <taxon>Embryophyta</taxon>
        <taxon>Tracheophyta</taxon>
        <taxon>Spermatophyta</taxon>
        <taxon>Magnoliopsida</taxon>
        <taxon>eudicotyledons</taxon>
        <taxon>Gunneridae</taxon>
        <taxon>Pentapetalae</taxon>
        <taxon>rosids</taxon>
        <taxon>fabids</taxon>
        <taxon>Fabales</taxon>
        <taxon>Fabaceae</taxon>
        <taxon>Papilionoideae</taxon>
        <taxon>50 kb inversion clade</taxon>
        <taxon>NPAAA clade</taxon>
        <taxon>indigoferoid/millettioid clade</taxon>
        <taxon>Phaseoleae</taxon>
        <taxon>Flemingia</taxon>
    </lineage>
</organism>
<evidence type="ECO:0000256" key="13">
    <source>
        <dbReference type="PIRSR" id="PIRSR000130-1"/>
    </source>
</evidence>
<dbReference type="InterPro" id="IPR015875">
    <property type="entry name" value="IMP_DH/GMP_Rdtase_CS"/>
</dbReference>
<dbReference type="GO" id="GO:0006177">
    <property type="term" value="P:GMP biosynthetic process"/>
    <property type="evidence" value="ECO:0007669"/>
    <property type="project" value="UniProtKB-UniRule"/>
</dbReference>
<feature type="active site" description="Thioimidate intermediate" evidence="12 13">
    <location>
        <position position="320"/>
    </location>
</feature>
<evidence type="ECO:0000259" key="18">
    <source>
        <dbReference type="Pfam" id="PF00478"/>
    </source>
</evidence>
<dbReference type="PANTHER" id="PTHR11911:SF111">
    <property type="entry name" value="INOSINE-5'-MONOPHOSPHATE DEHYDROGENASE"/>
    <property type="match status" value="1"/>
</dbReference>
<evidence type="ECO:0000256" key="15">
    <source>
        <dbReference type="PIRSR" id="PIRSR000130-4"/>
    </source>
</evidence>
<keyword evidence="12" id="KW-0963">Cytoplasm</keyword>
<comment type="caution">
    <text evidence="12">Lacks conserved residue(s) required for the propagation of feature annotation.</text>
</comment>
<evidence type="ECO:0000256" key="16">
    <source>
        <dbReference type="RuleBase" id="RU003927"/>
    </source>
</evidence>
<keyword evidence="4 12" id="KW-0332">GMP biosynthesis</keyword>
<name>A0ABD1M5D0_9FABA</name>
<feature type="domain" description="IMP dehydrogenase/GMP reductase" evidence="18">
    <location>
        <begin position="22"/>
        <end position="491"/>
    </location>
</feature>
<comment type="function">
    <text evidence="11 12">Catalyzes the conversion of inosine 5'-phosphate (IMP) to xanthosine 5'-phosphate (XMP), the first committed and rate-limiting step in the de novo synthesis of guanine nucleotides, and therefore plays an important role in the regulation of cell growth.</text>
</comment>
<evidence type="ECO:0000313" key="19">
    <source>
        <dbReference type="EMBL" id="KAL2330999.1"/>
    </source>
</evidence>
<keyword evidence="9" id="KW-0129">CBS domain</keyword>
<feature type="binding site" evidence="12">
    <location>
        <begin position="400"/>
        <end position="404"/>
    </location>
    <ligand>
        <name>IMP</name>
        <dbReference type="ChEBI" id="CHEBI:58053"/>
    </ligand>
</feature>
<dbReference type="PROSITE" id="PS00487">
    <property type="entry name" value="IMP_DH_GMP_RED"/>
    <property type="match status" value="1"/>
</dbReference>
<comment type="subunit">
    <text evidence="12">Homotetramer.</text>
</comment>
<comment type="cofactor">
    <cofactor evidence="1 12">
        <name>K(+)</name>
        <dbReference type="ChEBI" id="CHEBI:29103"/>
    </cofactor>
</comment>
<feature type="binding site" evidence="12 14">
    <location>
        <begin position="313"/>
        <end position="315"/>
    </location>
    <ligand>
        <name>NAD(+)</name>
        <dbReference type="ChEBI" id="CHEBI:57540"/>
    </ligand>
</feature>
<feature type="binding site" evidence="12 14">
    <location>
        <begin position="263"/>
        <end position="265"/>
    </location>
    <ligand>
        <name>NAD(+)</name>
        <dbReference type="ChEBI" id="CHEBI:57540"/>
    </ligand>
</feature>
<dbReference type="InterPro" id="IPR001093">
    <property type="entry name" value="IMP_DH_GMPRt"/>
</dbReference>
<comment type="caution">
    <text evidence="19">The sequence shown here is derived from an EMBL/GenBank/DDBJ whole genome shotgun (WGS) entry which is preliminary data.</text>
</comment>
<evidence type="ECO:0000256" key="7">
    <source>
        <dbReference type="ARBA" id="ARBA00023002"/>
    </source>
</evidence>
<dbReference type="EMBL" id="JBGMDY010000006">
    <property type="protein sequence ID" value="KAL2330999.1"/>
    <property type="molecule type" value="Genomic_DNA"/>
</dbReference>
<dbReference type="FunFam" id="3.20.20.70:FF:000086">
    <property type="entry name" value="IMP dehydrogenase, putative"/>
    <property type="match status" value="1"/>
</dbReference>
<keyword evidence="8 12" id="KW-0520">NAD</keyword>
<feature type="binding site" description="in other chain" evidence="12 15">
    <location>
        <position position="317"/>
    </location>
    <ligand>
        <name>K(+)</name>
        <dbReference type="ChEBI" id="CHEBI:29103"/>
        <note>ligand shared between two tetrameric partners</note>
    </ligand>
</feature>
<proteinExistence type="inferred from homology"/>
<dbReference type="GO" id="GO:0046872">
    <property type="term" value="F:metal ion binding"/>
    <property type="evidence" value="ECO:0007669"/>
    <property type="project" value="UniProtKB-UniRule"/>
</dbReference>
<dbReference type="SUPFAM" id="SSF51412">
    <property type="entry name" value="Inosine monophosphate dehydrogenase (IMPDH)"/>
    <property type="match status" value="1"/>
</dbReference>
<evidence type="ECO:0000256" key="2">
    <source>
        <dbReference type="ARBA" id="ARBA00005502"/>
    </source>
</evidence>
<evidence type="ECO:0000256" key="14">
    <source>
        <dbReference type="PIRSR" id="PIRSR000130-3"/>
    </source>
</evidence>
<feature type="active site" description="Proton acceptor" evidence="12 13">
    <location>
        <position position="416"/>
    </location>
</feature>
<comment type="similarity">
    <text evidence="2 12 16">Belongs to the IMPDH/GMPR family.</text>
</comment>
<dbReference type="GO" id="GO:0003938">
    <property type="term" value="F:IMP dehydrogenase activity"/>
    <property type="evidence" value="ECO:0007669"/>
    <property type="project" value="UniProtKB-UniRule"/>
</dbReference>
<comment type="activity regulation">
    <text evidence="12">Mycophenolic acid (MPA) is a non-competitive inhibitor that prevents formation of the closed enzyme conformation by binding to the same site as the amobile flap. In contrast, mizoribine monophosphate (MZP) is a competitive inhibitor that induces the closed conformation. MPA is a potent inhibitor of mammalian IMPDHs but a poor inhibitor of the bacterial enzymes. MZP is a more potent inhibitor of bacterial IMPDH.</text>
</comment>
<dbReference type="AlphaFoldDB" id="A0ABD1M5D0"/>
<dbReference type="EC" id="1.1.1.205" evidence="12 17"/>
<evidence type="ECO:0000256" key="10">
    <source>
        <dbReference type="ARBA" id="ARBA00048028"/>
    </source>
</evidence>
<comment type="catalytic activity">
    <reaction evidence="10 12 17">
        <text>IMP + NAD(+) + H2O = XMP + NADH + H(+)</text>
        <dbReference type="Rhea" id="RHEA:11708"/>
        <dbReference type="ChEBI" id="CHEBI:15377"/>
        <dbReference type="ChEBI" id="CHEBI:15378"/>
        <dbReference type="ChEBI" id="CHEBI:57464"/>
        <dbReference type="ChEBI" id="CHEBI:57540"/>
        <dbReference type="ChEBI" id="CHEBI:57945"/>
        <dbReference type="ChEBI" id="CHEBI:58053"/>
        <dbReference type="EC" id="1.1.1.205"/>
    </reaction>
</comment>
<keyword evidence="3 12" id="KW-0479">Metal-binding</keyword>
<dbReference type="HAMAP" id="MF_01964">
    <property type="entry name" value="IMPDH"/>
    <property type="match status" value="1"/>
</dbReference>
<feature type="binding site" evidence="12">
    <location>
        <position position="318"/>
    </location>
    <ligand>
        <name>IMP</name>
        <dbReference type="ChEBI" id="CHEBI:58053"/>
    </ligand>
</feature>